<sequence>MTDDCKLLSPHGDNTSSQRISAGGDFSQNSQTFFSDSYNSQDNLNWRALSLPRCAGIQPPAIPTCDGILDLTRSTKPGDVQDCQGGQIITGTGTETTPISAPLSSDRSPESPSNREPVRRSRRRPPPREDDDYYYGRVVGSKRPAAAAVKVEATECPQLVRPRVGQHTRTSAKVHLRQLQQALEEKDVQMCILAARLEASREQTNFLKEMLMRICQTGSCPDPPPVTN</sequence>
<dbReference type="EMBL" id="MH932584">
    <property type="protein sequence ID" value="QDQ69257.1"/>
    <property type="molecule type" value="Genomic_DNA"/>
</dbReference>
<feature type="region of interest" description="Disordered" evidence="1">
    <location>
        <begin position="1"/>
        <end position="28"/>
    </location>
</feature>
<dbReference type="InterPro" id="IPR010805">
    <property type="entry name" value="KSHV_K8"/>
</dbReference>
<evidence type="ECO:0000256" key="1">
    <source>
        <dbReference type="SAM" id="MobiDB-lite"/>
    </source>
</evidence>
<organism evidence="2 3">
    <name type="scientific">Colobine gammaherpesvirus 1</name>
    <dbReference type="NCBI Taxonomy" id="2597325"/>
    <lineage>
        <taxon>Viruses</taxon>
        <taxon>Duplodnaviria</taxon>
        <taxon>Heunggongvirae</taxon>
        <taxon>Peploviricota</taxon>
        <taxon>Herviviricetes</taxon>
        <taxon>Herpesvirales</taxon>
        <taxon>Orthoherpesviridae</taxon>
        <taxon>Gammaherpesvirinae</taxon>
        <taxon>Rhadinovirus</taxon>
        <taxon>Rhadinovirus colobinegamma1</taxon>
    </lineage>
</organism>
<name>A0A5B8G8F0_9GAMA</name>
<protein>
    <submittedName>
        <fullName evidence="2">Zta</fullName>
    </submittedName>
</protein>
<accession>A0A5B8G8F0</accession>
<keyword evidence="3" id="KW-1185">Reference proteome</keyword>
<dbReference type="Proteomes" id="UP001147731">
    <property type="component" value="Segment"/>
</dbReference>
<feature type="compositionally biased region" description="Low complexity" evidence="1">
    <location>
        <begin position="104"/>
        <end position="115"/>
    </location>
</feature>
<gene>
    <name evidence="2" type="primary">K8</name>
</gene>
<evidence type="ECO:0000313" key="3">
    <source>
        <dbReference type="Proteomes" id="UP001147731"/>
    </source>
</evidence>
<evidence type="ECO:0000313" key="2">
    <source>
        <dbReference type="EMBL" id="QDQ69257.1"/>
    </source>
</evidence>
<dbReference type="RefSeq" id="YP_010801677.1">
    <property type="nucleotide sequence ID" value="NC_076967.1"/>
</dbReference>
<feature type="region of interest" description="Disordered" evidence="1">
    <location>
        <begin position="77"/>
        <end position="135"/>
    </location>
</feature>
<reference evidence="2" key="1">
    <citation type="journal article" date="2019" name="Emerg. Infect. Dis.">
        <title>Novel Virus Related to Kaposi's Sarcoma-Associated Herpesvirus from Colobus Monkey.</title>
        <authorList>
            <person name="Dhingra A."/>
            <person name="Ganzenmueller T."/>
            <person name="Hage E."/>
            <person name="Suarez N.M."/>
            <person name="Matz-Rensing K."/>
            <person name="Widmer D."/>
            <person name="Pohlmann S."/>
            <person name="Davison A.J."/>
            <person name="Schulz T.F."/>
            <person name="Kaul A."/>
        </authorList>
    </citation>
    <scope>NUCLEOTIDE SEQUENCE</scope>
    <source>
        <strain evidence="2">Hannover</strain>
    </source>
</reference>
<proteinExistence type="predicted"/>
<feature type="compositionally biased region" description="Low complexity" evidence="1">
    <location>
        <begin position="84"/>
        <end position="97"/>
    </location>
</feature>
<dbReference type="KEGG" id="vg:80540389"/>
<dbReference type="GeneID" id="80540389"/>
<feature type="compositionally biased region" description="Polar residues" evidence="1">
    <location>
        <begin position="12"/>
        <end position="28"/>
    </location>
</feature>
<dbReference type="Pfam" id="PF07188">
    <property type="entry name" value="KSHV_K8"/>
    <property type="match status" value="1"/>
</dbReference>